<dbReference type="InterPro" id="IPR002935">
    <property type="entry name" value="SAM_O-MeTrfase"/>
</dbReference>
<dbReference type="GO" id="GO:0030488">
    <property type="term" value="P:tRNA methylation"/>
    <property type="evidence" value="ECO:0007669"/>
    <property type="project" value="UniProtKB-UniRule"/>
</dbReference>
<dbReference type="SUPFAM" id="SSF53335">
    <property type="entry name" value="S-adenosyl-L-methionine-dependent methyltransferases"/>
    <property type="match status" value="1"/>
</dbReference>
<dbReference type="OrthoDB" id="9799672at2"/>
<keyword evidence="4" id="KW-0479">Metal-binding</keyword>
<dbReference type="PROSITE" id="PS51682">
    <property type="entry name" value="SAM_OMT_I"/>
    <property type="match status" value="1"/>
</dbReference>
<dbReference type="STRING" id="1286171.EAL2_c12230"/>
<dbReference type="EMBL" id="CP007452">
    <property type="protein sequence ID" value="AHM56518.1"/>
    <property type="molecule type" value="Genomic_DNA"/>
</dbReference>
<dbReference type="AlphaFoldDB" id="W8TFB5"/>
<gene>
    <name evidence="5" type="primary">yrrM</name>
    <name evidence="4" type="synonym">trmR</name>
    <name evidence="5" type="ORF">EAL2_c12230</name>
</gene>
<dbReference type="CDD" id="cd02440">
    <property type="entry name" value="AdoMet_MTases"/>
    <property type="match status" value="1"/>
</dbReference>
<feature type="binding site" evidence="4">
    <location>
        <position position="69"/>
    </location>
    <ligand>
        <name>S-adenosyl-L-methionine</name>
        <dbReference type="ChEBI" id="CHEBI:59789"/>
    </ligand>
</feature>
<keyword evidence="6" id="KW-1185">Reference proteome</keyword>
<dbReference type="Gene3D" id="3.40.50.150">
    <property type="entry name" value="Vaccinia Virus protein VP39"/>
    <property type="match status" value="1"/>
</dbReference>
<accession>W8TFB5</accession>
<dbReference type="GO" id="GO:0000287">
    <property type="term" value="F:magnesium ion binding"/>
    <property type="evidence" value="ECO:0007669"/>
    <property type="project" value="UniProtKB-UniRule"/>
</dbReference>
<feature type="binding site" evidence="4">
    <location>
        <position position="133"/>
    </location>
    <ligand>
        <name>Mg(2+)</name>
        <dbReference type="ChEBI" id="CHEBI:18420"/>
    </ligand>
</feature>
<keyword evidence="4" id="KW-0460">Magnesium</keyword>
<name>W8TFB5_PEPAC</name>
<dbReference type="InterPro" id="IPR043675">
    <property type="entry name" value="TrmR_methyltr"/>
</dbReference>
<dbReference type="Proteomes" id="UP000019591">
    <property type="component" value="Chromosome"/>
</dbReference>
<sequence length="220" mass="24418">MSNIVNEAVESYVRGSLKKSVGLMLDMEAYADEHSVPIVQKEVAQLINVILRLQRPRRILEVGTAIGYSAILMATASGEGCSVTTIERNPGMAEQARENIEKAGLQGSIRVIEEDATDALKMVDGEYDLIFMDAAKGQYMQFYDMAIDRLKTGGLLISDNILYKGMVASDEFAVRRKKTIIKRMRSYIDYICSADYIETSVIPIGDGVALSYKLKDRNAK</sequence>
<dbReference type="PANTHER" id="PTHR10509">
    <property type="entry name" value="O-METHYLTRANSFERASE-RELATED"/>
    <property type="match status" value="1"/>
</dbReference>
<comment type="subunit">
    <text evidence="4">Homodimer.</text>
</comment>
<dbReference type="GO" id="GO:0008171">
    <property type="term" value="F:O-methyltransferase activity"/>
    <property type="evidence" value="ECO:0007669"/>
    <property type="project" value="InterPro"/>
</dbReference>
<dbReference type="EC" id="2.1.1.-" evidence="4"/>
<dbReference type="Pfam" id="PF01596">
    <property type="entry name" value="Methyltransf_3"/>
    <property type="match status" value="1"/>
</dbReference>
<feature type="binding site" evidence="4">
    <location>
        <position position="133"/>
    </location>
    <ligand>
        <name>S-adenosyl-L-methionine</name>
        <dbReference type="ChEBI" id="CHEBI:59789"/>
    </ligand>
</feature>
<feature type="binding site" evidence="4">
    <location>
        <begin position="115"/>
        <end position="116"/>
    </location>
    <ligand>
        <name>S-adenosyl-L-methionine</name>
        <dbReference type="ChEBI" id="CHEBI:59789"/>
    </ligand>
</feature>
<comment type="catalytic activity">
    <reaction evidence="4">
        <text>5-hydroxyuridine(34) in tRNA + S-adenosyl-L-methionine = 5-methoxyuridine(34) in tRNA + S-adenosyl-L-homocysteine + H(+)</text>
        <dbReference type="Rhea" id="RHEA:60524"/>
        <dbReference type="Rhea" id="RHEA-COMP:13381"/>
        <dbReference type="Rhea" id="RHEA-COMP:15591"/>
        <dbReference type="ChEBI" id="CHEBI:15378"/>
        <dbReference type="ChEBI" id="CHEBI:57856"/>
        <dbReference type="ChEBI" id="CHEBI:59789"/>
        <dbReference type="ChEBI" id="CHEBI:136877"/>
        <dbReference type="ChEBI" id="CHEBI:143860"/>
    </reaction>
</comment>
<keyword evidence="4" id="KW-0819">tRNA processing</keyword>
<dbReference type="GO" id="GO:0008757">
    <property type="term" value="F:S-adenosylmethionine-dependent methyltransferase activity"/>
    <property type="evidence" value="ECO:0007669"/>
    <property type="project" value="TreeGrafter"/>
</dbReference>
<evidence type="ECO:0000256" key="2">
    <source>
        <dbReference type="ARBA" id="ARBA00022679"/>
    </source>
</evidence>
<feature type="binding site" evidence="4">
    <location>
        <position position="159"/>
    </location>
    <ligand>
        <name>Mg(2+)</name>
        <dbReference type="ChEBI" id="CHEBI:18420"/>
    </ligand>
</feature>
<dbReference type="RefSeq" id="WP_025435515.1">
    <property type="nucleotide sequence ID" value="NZ_CP007452.1"/>
</dbReference>
<comment type="similarity">
    <text evidence="4">Belongs to the class I-like SAM-binding methyltransferase superfamily. Cation-dependent O-methyltransferase family.</text>
</comment>
<feature type="binding site" evidence="4">
    <location>
        <position position="87"/>
    </location>
    <ligand>
        <name>S-adenosyl-L-methionine</name>
        <dbReference type="ChEBI" id="CHEBI:59789"/>
    </ligand>
</feature>
<reference evidence="5 6" key="1">
    <citation type="journal article" date="2014" name="Genome Announc.">
        <title>Complete Genome Sequence of Amino Acid-Utilizing Eubacterium acidaminophilum al-2 (DSM 3953).</title>
        <authorList>
            <person name="Poehlein A."/>
            <person name="Andreesen J.R."/>
            <person name="Daniel R."/>
        </authorList>
    </citation>
    <scope>NUCLEOTIDE SEQUENCE [LARGE SCALE GENOMIC DNA]</scope>
    <source>
        <strain evidence="5 6">DSM 3953</strain>
    </source>
</reference>
<evidence type="ECO:0000313" key="5">
    <source>
        <dbReference type="EMBL" id="AHM56518.1"/>
    </source>
</evidence>
<organism evidence="5 6">
    <name type="scientific">Peptoclostridium acidaminophilum DSM 3953</name>
    <dbReference type="NCBI Taxonomy" id="1286171"/>
    <lineage>
        <taxon>Bacteria</taxon>
        <taxon>Bacillati</taxon>
        <taxon>Bacillota</taxon>
        <taxon>Clostridia</taxon>
        <taxon>Peptostreptococcales</taxon>
        <taxon>Peptoclostridiaceae</taxon>
        <taxon>Peptoclostridium</taxon>
    </lineage>
</organism>
<keyword evidence="3 4" id="KW-0949">S-adenosyl-L-methionine</keyword>
<evidence type="ECO:0000256" key="3">
    <source>
        <dbReference type="ARBA" id="ARBA00022691"/>
    </source>
</evidence>
<dbReference type="HAMAP" id="MF_02217">
    <property type="entry name" value="TrmR_methyltr"/>
    <property type="match status" value="1"/>
</dbReference>
<feature type="binding site" evidence="4">
    <location>
        <position position="160"/>
    </location>
    <ligand>
        <name>Mg(2+)</name>
        <dbReference type="ChEBI" id="CHEBI:18420"/>
    </ligand>
</feature>
<evidence type="ECO:0000313" key="6">
    <source>
        <dbReference type="Proteomes" id="UP000019591"/>
    </source>
</evidence>
<dbReference type="InterPro" id="IPR029063">
    <property type="entry name" value="SAM-dependent_MTases_sf"/>
</dbReference>
<dbReference type="HOGENOM" id="CLU_067676_4_0_9"/>
<evidence type="ECO:0000256" key="4">
    <source>
        <dbReference type="HAMAP-Rule" id="MF_02217"/>
    </source>
</evidence>
<protein>
    <recommendedName>
        <fullName evidence="4">tRNA 5-hydroxyuridine methyltransferase</fullName>
        <ecNumber evidence="4">2.1.1.-</ecNumber>
    </recommendedName>
    <alternativeName>
        <fullName evidence="4">ho5U methyltransferase</fullName>
    </alternativeName>
</protein>
<proteinExistence type="inferred from homology"/>
<dbReference type="GO" id="GO:0016300">
    <property type="term" value="F:tRNA (uridine) methyltransferase activity"/>
    <property type="evidence" value="ECO:0007669"/>
    <property type="project" value="UniProtKB-UniRule"/>
</dbReference>
<dbReference type="eggNOG" id="COG4122">
    <property type="taxonomic scope" value="Bacteria"/>
</dbReference>
<dbReference type="KEGG" id="eac:EAL2_c12230"/>
<evidence type="ECO:0000256" key="1">
    <source>
        <dbReference type="ARBA" id="ARBA00022603"/>
    </source>
</evidence>
<keyword evidence="1 4" id="KW-0489">Methyltransferase</keyword>
<dbReference type="InterPro" id="IPR050362">
    <property type="entry name" value="Cation-dep_OMT"/>
</dbReference>
<dbReference type="PATRIC" id="fig|1286171.3.peg.1172"/>
<comment type="function">
    <text evidence="4">Catalyzes the methylation of 5-hydroxyuridine (ho5U) to form 5-methoxyuridine (mo5U) at position 34 in tRNAs.</text>
</comment>
<dbReference type="PANTHER" id="PTHR10509:SF14">
    <property type="entry name" value="CAFFEOYL-COA O-METHYLTRANSFERASE 3-RELATED"/>
    <property type="match status" value="1"/>
</dbReference>
<keyword evidence="2 4" id="KW-0808">Transferase</keyword>
<feature type="binding site" evidence="4">
    <location>
        <position position="39"/>
    </location>
    <ligand>
        <name>S-adenosyl-L-methionine</name>
        <dbReference type="ChEBI" id="CHEBI:59789"/>
    </ligand>
</feature>